<dbReference type="InterPro" id="IPR014748">
    <property type="entry name" value="Enoyl-CoA_hydra_C"/>
</dbReference>
<evidence type="ECO:0000256" key="4">
    <source>
        <dbReference type="ARBA" id="ARBA00023717"/>
    </source>
</evidence>
<dbReference type="CDD" id="cd06558">
    <property type="entry name" value="crotonase-like"/>
    <property type="match status" value="1"/>
</dbReference>
<dbReference type="InterPro" id="IPR029045">
    <property type="entry name" value="ClpP/crotonase-like_dom_sf"/>
</dbReference>
<organism evidence="5 6">
    <name type="scientific">Pseudonocardia autotrophica</name>
    <name type="common">Amycolata autotrophica</name>
    <name type="synonym">Nocardia autotrophica</name>
    <dbReference type="NCBI Taxonomy" id="2074"/>
    <lineage>
        <taxon>Bacteria</taxon>
        <taxon>Bacillati</taxon>
        <taxon>Actinomycetota</taxon>
        <taxon>Actinomycetes</taxon>
        <taxon>Pseudonocardiales</taxon>
        <taxon>Pseudonocardiaceae</taxon>
        <taxon>Pseudonocardia</taxon>
    </lineage>
</organism>
<dbReference type="PANTHER" id="PTHR11941">
    <property type="entry name" value="ENOYL-COA HYDRATASE-RELATED"/>
    <property type="match status" value="1"/>
</dbReference>
<evidence type="ECO:0000256" key="1">
    <source>
        <dbReference type="ARBA" id="ARBA00005254"/>
    </source>
</evidence>
<dbReference type="RefSeq" id="WP_085915025.1">
    <property type="nucleotide sequence ID" value="NZ_AP018920.1"/>
</dbReference>
<dbReference type="Gene3D" id="1.10.12.10">
    <property type="entry name" value="Lyase 2-enoyl-coa Hydratase, Chain A, domain 2"/>
    <property type="match status" value="1"/>
</dbReference>
<comment type="catalytic activity">
    <reaction evidence="3">
        <text>a (3S)-3-hydroxyacyl-CoA = a (2E)-enoyl-CoA + H2O</text>
        <dbReference type="Rhea" id="RHEA:16105"/>
        <dbReference type="ChEBI" id="CHEBI:15377"/>
        <dbReference type="ChEBI" id="CHEBI:57318"/>
        <dbReference type="ChEBI" id="CHEBI:58856"/>
        <dbReference type="EC" id="4.2.1.17"/>
    </reaction>
</comment>
<dbReference type="PANTHER" id="PTHR11941:SF54">
    <property type="entry name" value="ENOYL-COA HYDRATASE, MITOCHONDRIAL"/>
    <property type="match status" value="1"/>
</dbReference>
<dbReference type="GO" id="GO:0018812">
    <property type="term" value="F:3-hydroxyacyl-CoA dehydratase activity"/>
    <property type="evidence" value="ECO:0007669"/>
    <property type="project" value="RHEA"/>
</dbReference>
<dbReference type="InterPro" id="IPR001753">
    <property type="entry name" value="Enoyl-CoA_hydra/iso"/>
</dbReference>
<reference evidence="5 6" key="1">
    <citation type="submission" date="2016-09" db="EMBL/GenBank/DDBJ databases">
        <title>Pseudonocardia autotrophica DSM535, a candidate organism with high potential of specific P450 cytochromes.</title>
        <authorList>
            <person name="Grumaz C."/>
            <person name="Vainshtein Y."/>
            <person name="Kirstahler P."/>
            <person name="Sohn K."/>
        </authorList>
    </citation>
    <scope>NUCLEOTIDE SEQUENCE [LARGE SCALE GENOMIC DNA]</scope>
    <source>
        <strain evidence="5 6">DSM 535</strain>
    </source>
</reference>
<proteinExistence type="inferred from homology"/>
<accession>A0A1Y2MQB1</accession>
<dbReference type="Gene3D" id="3.90.226.10">
    <property type="entry name" value="2-enoyl-CoA Hydratase, Chain A, domain 1"/>
    <property type="match status" value="1"/>
</dbReference>
<protein>
    <submittedName>
        <fullName evidence="5">2,3-dehydroadipyl-CoA hydratase</fullName>
        <ecNumber evidence="5">4.2.1.17</ecNumber>
    </submittedName>
</protein>
<evidence type="ECO:0000313" key="5">
    <source>
        <dbReference type="EMBL" id="OSY37169.1"/>
    </source>
</evidence>
<name>A0A1Y2MQB1_PSEAH</name>
<dbReference type="GO" id="GO:0006635">
    <property type="term" value="P:fatty acid beta-oxidation"/>
    <property type="evidence" value="ECO:0007669"/>
    <property type="project" value="TreeGrafter"/>
</dbReference>
<dbReference type="FunFam" id="1.10.12.10:FF:000001">
    <property type="entry name" value="Probable enoyl-CoA hydratase, mitochondrial"/>
    <property type="match status" value="1"/>
</dbReference>
<dbReference type="SUPFAM" id="SSF52096">
    <property type="entry name" value="ClpP/crotonase"/>
    <property type="match status" value="1"/>
</dbReference>
<dbReference type="Pfam" id="PF00378">
    <property type="entry name" value="ECH_1"/>
    <property type="match status" value="1"/>
</dbReference>
<evidence type="ECO:0000256" key="3">
    <source>
        <dbReference type="ARBA" id="ARBA00023709"/>
    </source>
</evidence>
<keyword evidence="2 5" id="KW-0456">Lyase</keyword>
<sequence>MALTGGDVVLDRGHDGRVAYLTLSHGKYTVVTMEMRRLVAERFAEIDKDPQVKVVVVRSDGQHFTSGGDIAGFMEVDPIDLTDLGHDVTAPARSTKPVIAAIDGYCFGVGLEMVLSCDIRLGTGRTQLALPEMNLGMIPGSGGTQRLARLIGLSRAKFHIMTATRIQARQALDWGILSGELHDDRDALYAAVDELALKMAGFSPAALRTAKEVLDRGVDGPLYTGIELERKAYSMLRATEDFAEGVKAFGEKRAAEFTGR</sequence>
<dbReference type="EC" id="4.2.1.17" evidence="5"/>
<gene>
    <name evidence="5" type="primary">paaF_6</name>
    <name evidence="5" type="ORF">BG845_04863</name>
</gene>
<comment type="catalytic activity">
    <reaction evidence="4">
        <text>a 4-saturated-(3S)-3-hydroxyacyl-CoA = a (3E)-enoyl-CoA + H2O</text>
        <dbReference type="Rhea" id="RHEA:20724"/>
        <dbReference type="ChEBI" id="CHEBI:15377"/>
        <dbReference type="ChEBI" id="CHEBI:58521"/>
        <dbReference type="ChEBI" id="CHEBI:137480"/>
        <dbReference type="EC" id="4.2.1.17"/>
    </reaction>
</comment>
<comment type="caution">
    <text evidence="5">The sequence shown here is derived from an EMBL/GenBank/DDBJ whole genome shotgun (WGS) entry which is preliminary data.</text>
</comment>
<comment type="similarity">
    <text evidence="1">Belongs to the enoyl-CoA hydratase/isomerase family.</text>
</comment>
<evidence type="ECO:0000256" key="2">
    <source>
        <dbReference type="ARBA" id="ARBA00023239"/>
    </source>
</evidence>
<evidence type="ECO:0000313" key="6">
    <source>
        <dbReference type="Proteomes" id="UP000194360"/>
    </source>
</evidence>
<dbReference type="AlphaFoldDB" id="A0A1Y2MQB1"/>
<dbReference type="EMBL" id="MIGB01000032">
    <property type="protein sequence ID" value="OSY37169.1"/>
    <property type="molecule type" value="Genomic_DNA"/>
</dbReference>
<dbReference type="Proteomes" id="UP000194360">
    <property type="component" value="Unassembled WGS sequence"/>
</dbReference>
<dbReference type="STRING" id="2074.BG845_04863"/>
<keyword evidence="6" id="KW-1185">Reference proteome</keyword>
<dbReference type="OrthoDB" id="4308938at2"/>